<comment type="similarity">
    <text evidence="1">Belongs to the acyl-CoA dehydrogenase family.</text>
</comment>
<gene>
    <name evidence="7" type="ORF">BDY21DRAFT_342487</name>
</gene>
<evidence type="ECO:0000256" key="3">
    <source>
        <dbReference type="ARBA" id="ARBA00022827"/>
    </source>
</evidence>
<reference evidence="7" key="1">
    <citation type="journal article" date="2020" name="Stud. Mycol.">
        <title>101 Dothideomycetes genomes: a test case for predicting lifestyles and emergence of pathogens.</title>
        <authorList>
            <person name="Haridas S."/>
            <person name="Albert R."/>
            <person name="Binder M."/>
            <person name="Bloem J."/>
            <person name="Labutti K."/>
            <person name="Salamov A."/>
            <person name="Andreopoulos B."/>
            <person name="Baker S."/>
            <person name="Barry K."/>
            <person name="Bills G."/>
            <person name="Bluhm B."/>
            <person name="Cannon C."/>
            <person name="Castanera R."/>
            <person name="Culley D."/>
            <person name="Daum C."/>
            <person name="Ezra D."/>
            <person name="Gonzalez J."/>
            <person name="Henrissat B."/>
            <person name="Kuo A."/>
            <person name="Liang C."/>
            <person name="Lipzen A."/>
            <person name="Lutzoni F."/>
            <person name="Magnuson J."/>
            <person name="Mondo S."/>
            <person name="Nolan M."/>
            <person name="Ohm R."/>
            <person name="Pangilinan J."/>
            <person name="Park H.-J."/>
            <person name="Ramirez L."/>
            <person name="Alfaro M."/>
            <person name="Sun H."/>
            <person name="Tritt A."/>
            <person name="Yoshinaga Y."/>
            <person name="Zwiers L.-H."/>
            <person name="Turgeon B."/>
            <person name="Goodwin S."/>
            <person name="Spatafora J."/>
            <person name="Crous P."/>
            <person name="Grigoriev I."/>
        </authorList>
    </citation>
    <scope>NUCLEOTIDE SEQUENCE</scope>
    <source>
        <strain evidence="7">ATCC 16933</strain>
    </source>
</reference>
<accession>A0A6A6P3U4</accession>
<dbReference type="Gene3D" id="2.40.110.20">
    <property type="match status" value="1"/>
</dbReference>
<sequence length="670" mass="72537">MATGPAKHTAQPSSGTDGFFQAPPQVRNQFEEDATLRRVFEHFLSTSDRARFSGPLASFADLVLTPKVLAWVVDAETNPPFVRELDTWGRRTNELVTSEGWRQLQALGIREGIVATGHERDRFGAAARVWQFLKYHVWSASSANVTCPSAMTDGAATLLTRHLRRKPGALEASGGFADAMSSDMRGVLEKAYARLVSRDPERAWTSGQWMTERTGGSDVRGTQTLATLDPGFVAAAGEAALSVREDAEGSPLGPWRVDGFKWFSSATDADMTVLLARTPPPDGQSEAPISAFVAPMRRRLGPTEASAVGVPLTAPQGTVLNGVRIQRLKSKLGTRPVPTAELELRGMRAYLLGAPGQGVKEISTVLNITRLHNSASACGYLGRGLSIARAFARVRRSSGRLLADTPAHVKTLAKVHVEYRAQMMLTYLVAMLLGRVEYAGDDAPRPGSPPSNNSSPTLPYLNSLTTSQSANLLRALTPVMKALTARIGIYGLQECTEALGGVGYLESPDPNANIVRLLRDACVLSIWEGTTDVMGDDFARAVKGRGAVEVVGALDAFVHRALGMWSGAWKDAARAVGMRWERVKADIGAGEREELAARGREMLDEAGWVTMAILLVEDARRDGDAMSAEVARRWVAKKESVMASRPWNEEAFWDKRIVFGDGEGKESARL</sequence>
<dbReference type="InterPro" id="IPR009075">
    <property type="entry name" value="AcylCo_DH/oxidase_C"/>
</dbReference>
<dbReference type="AlphaFoldDB" id="A0A6A6P3U4"/>
<keyword evidence="3" id="KW-0274">FAD</keyword>
<evidence type="ECO:0000259" key="6">
    <source>
        <dbReference type="Pfam" id="PF18158"/>
    </source>
</evidence>
<evidence type="ECO:0008006" key="9">
    <source>
        <dbReference type="Google" id="ProtNLM"/>
    </source>
</evidence>
<evidence type="ECO:0000256" key="4">
    <source>
        <dbReference type="SAM" id="MobiDB-lite"/>
    </source>
</evidence>
<dbReference type="PANTHER" id="PTHR42707:SF2">
    <property type="entry name" value="ACD11 DEHYDROGENASE"/>
    <property type="match status" value="1"/>
</dbReference>
<dbReference type="Pfam" id="PF00441">
    <property type="entry name" value="Acyl-CoA_dh_1"/>
    <property type="match status" value="2"/>
</dbReference>
<dbReference type="EMBL" id="MU001678">
    <property type="protein sequence ID" value="KAF2458428.1"/>
    <property type="molecule type" value="Genomic_DNA"/>
</dbReference>
<dbReference type="Proteomes" id="UP000799766">
    <property type="component" value="Unassembled WGS sequence"/>
</dbReference>
<dbReference type="InterPro" id="IPR041504">
    <property type="entry name" value="AidB_N"/>
</dbReference>
<feature type="domain" description="Acyl-CoA dehydrogenase/oxidase C-terminal" evidence="5">
    <location>
        <begin position="474"/>
        <end position="542"/>
    </location>
</feature>
<dbReference type="Gene3D" id="1.20.140.10">
    <property type="entry name" value="Butyryl-CoA Dehydrogenase, subunit A, domain 3"/>
    <property type="match status" value="1"/>
</dbReference>
<dbReference type="SUPFAM" id="SSF47203">
    <property type="entry name" value="Acyl-CoA dehydrogenase C-terminal domain-like"/>
    <property type="match status" value="1"/>
</dbReference>
<evidence type="ECO:0000259" key="5">
    <source>
        <dbReference type="Pfam" id="PF00441"/>
    </source>
</evidence>
<feature type="domain" description="Adaptive response protein AidB N-terminal" evidence="6">
    <location>
        <begin position="26"/>
        <end position="162"/>
    </location>
</feature>
<name>A0A6A6P3U4_9PEZI</name>
<dbReference type="OrthoDB" id="10251155at2759"/>
<evidence type="ECO:0000256" key="1">
    <source>
        <dbReference type="ARBA" id="ARBA00009347"/>
    </source>
</evidence>
<feature type="region of interest" description="Disordered" evidence="4">
    <location>
        <begin position="1"/>
        <end position="22"/>
    </location>
</feature>
<dbReference type="InterPro" id="IPR036250">
    <property type="entry name" value="AcylCo_DH-like_C"/>
</dbReference>
<dbReference type="InterPro" id="IPR052904">
    <property type="entry name" value="Acyl-CoA_dehydrogenase-like"/>
</dbReference>
<proteinExistence type="inferred from homology"/>
<keyword evidence="2" id="KW-0285">Flavoprotein</keyword>
<keyword evidence="8" id="KW-1185">Reference proteome</keyword>
<evidence type="ECO:0000313" key="8">
    <source>
        <dbReference type="Proteomes" id="UP000799766"/>
    </source>
</evidence>
<dbReference type="SUPFAM" id="SSF56645">
    <property type="entry name" value="Acyl-CoA dehydrogenase NM domain-like"/>
    <property type="match status" value="1"/>
</dbReference>
<evidence type="ECO:0000313" key="7">
    <source>
        <dbReference type="EMBL" id="KAF2458428.1"/>
    </source>
</evidence>
<dbReference type="GO" id="GO:0003995">
    <property type="term" value="F:acyl-CoA dehydrogenase activity"/>
    <property type="evidence" value="ECO:0007669"/>
    <property type="project" value="TreeGrafter"/>
</dbReference>
<dbReference type="Pfam" id="PF18158">
    <property type="entry name" value="AidB_N"/>
    <property type="match status" value="1"/>
</dbReference>
<organism evidence="7 8">
    <name type="scientific">Lineolata rhizophorae</name>
    <dbReference type="NCBI Taxonomy" id="578093"/>
    <lineage>
        <taxon>Eukaryota</taxon>
        <taxon>Fungi</taxon>
        <taxon>Dikarya</taxon>
        <taxon>Ascomycota</taxon>
        <taxon>Pezizomycotina</taxon>
        <taxon>Dothideomycetes</taxon>
        <taxon>Dothideomycetes incertae sedis</taxon>
        <taxon>Lineolatales</taxon>
        <taxon>Lineolataceae</taxon>
        <taxon>Lineolata</taxon>
    </lineage>
</organism>
<evidence type="ECO:0000256" key="2">
    <source>
        <dbReference type="ARBA" id="ARBA00022630"/>
    </source>
</evidence>
<feature type="domain" description="Acyl-CoA dehydrogenase/oxidase C-terminal" evidence="5">
    <location>
        <begin position="356"/>
        <end position="433"/>
    </location>
</feature>
<protein>
    <recommendedName>
        <fullName evidence="9">Acyl-CoA dehydrogenase/oxidase</fullName>
    </recommendedName>
</protein>
<dbReference type="InterPro" id="IPR009100">
    <property type="entry name" value="AcylCoA_DH/oxidase_NM_dom_sf"/>
</dbReference>
<dbReference type="PANTHER" id="PTHR42707">
    <property type="entry name" value="ACYL-COA DEHYDROGENASE"/>
    <property type="match status" value="1"/>
</dbReference>
<dbReference type="Gene3D" id="6.10.250.600">
    <property type="match status" value="1"/>
</dbReference>